<dbReference type="Gene3D" id="1.10.3210.30">
    <property type="match status" value="1"/>
</dbReference>
<sequence length="265" mass="30775">MTPIYSYYSREDGVLRKETLSEHIREALKAVKNMEKVLSYGLRLSRNFPLMLSLSVVLHDVGKVVYNQHFFNPNKDLSFRGHEVVSAWLIHKFTHTVDESVLKLPSEEWDVITFSVINHHHPMRIFNRCEDLTKEPFAQKEVNEDTIELFLREMEVNNVLEDKELRDIIANFKNEEFLRSVSGVKLNEIASKTCGGIYTGLWNRVWFEAKPKIRQLFLLNEQGLVVADYYSASINRGEARSDFGKAARDFIRLYSLSHHLALNGV</sequence>
<evidence type="ECO:0000313" key="1">
    <source>
        <dbReference type="EMBL" id="PUA31178.1"/>
    </source>
</evidence>
<evidence type="ECO:0000313" key="2">
    <source>
        <dbReference type="Proteomes" id="UP000244093"/>
    </source>
</evidence>
<reference evidence="1" key="1">
    <citation type="submission" date="2017-04" db="EMBL/GenBank/DDBJ databases">
        <authorList>
            <person name="Afonso C.L."/>
            <person name="Miller P.J."/>
            <person name="Scott M.A."/>
            <person name="Spackman E."/>
            <person name="Goraichik I."/>
            <person name="Dimitrov K.M."/>
            <person name="Suarez D.L."/>
            <person name="Swayne D.E."/>
        </authorList>
    </citation>
    <scope>NUCLEOTIDE SEQUENCE</scope>
    <source>
        <strain evidence="1">NZ3</strain>
    </source>
</reference>
<gene>
    <name evidence="1" type="ORF">B7O98_09665</name>
</gene>
<proteinExistence type="predicted"/>
<dbReference type="Proteomes" id="UP000244093">
    <property type="component" value="Unassembled WGS sequence"/>
</dbReference>
<protein>
    <recommendedName>
        <fullName evidence="3">CRISPR-associated endonuclease Cas3</fullName>
    </recommendedName>
</protein>
<reference evidence="1" key="2">
    <citation type="journal article" date="2018" name="Syst. Appl. Microbiol.">
        <title>A new symbiotic nanoarchaeote (Candidatus Nanoclepta minutus) and its host (Zestosphaera tikiterensis gen. nov., sp. nov.) from a New Zealand hot spring.</title>
        <authorList>
            <person name="St John E."/>
            <person name="Liu Y."/>
            <person name="Podar M."/>
            <person name="Stott M.B."/>
            <person name="Meneghin J."/>
            <person name="Chen Z."/>
            <person name="Lagutin K."/>
            <person name="Mitchell K."/>
            <person name="Reysenbach A.L."/>
        </authorList>
    </citation>
    <scope>NUCLEOTIDE SEQUENCE [LARGE SCALE GENOMIC DNA]</scope>
    <source>
        <strain evidence="1">NZ3</strain>
    </source>
</reference>
<organism evidence="1 2">
    <name type="scientific">Zestosphaera tikiterensis</name>
    <dbReference type="NCBI Taxonomy" id="1973259"/>
    <lineage>
        <taxon>Archaea</taxon>
        <taxon>Thermoproteota</taxon>
        <taxon>Thermoprotei</taxon>
        <taxon>Desulfurococcales</taxon>
        <taxon>Desulfurococcaceae</taxon>
        <taxon>Zestosphaera</taxon>
    </lineage>
</organism>
<dbReference type="SUPFAM" id="SSF109604">
    <property type="entry name" value="HD-domain/PDEase-like"/>
    <property type="match status" value="1"/>
</dbReference>
<dbReference type="InterPro" id="IPR038257">
    <property type="entry name" value="CRISPR-assoc_Cas3_HD_sf"/>
</dbReference>
<accession>A0A2R7Y117</accession>
<dbReference type="EMBL" id="NBVN01000019">
    <property type="protein sequence ID" value="PUA31178.1"/>
    <property type="molecule type" value="Genomic_DNA"/>
</dbReference>
<comment type="caution">
    <text evidence="1">The sequence shown here is derived from an EMBL/GenBank/DDBJ whole genome shotgun (WGS) entry which is preliminary data.</text>
</comment>
<dbReference type="AlphaFoldDB" id="A0A2R7Y117"/>
<name>A0A2R7Y117_9CREN</name>
<evidence type="ECO:0008006" key="3">
    <source>
        <dbReference type="Google" id="ProtNLM"/>
    </source>
</evidence>